<dbReference type="GO" id="GO:0003723">
    <property type="term" value="F:RNA binding"/>
    <property type="evidence" value="ECO:0007669"/>
    <property type="project" value="InterPro"/>
</dbReference>
<evidence type="ECO:0008006" key="3">
    <source>
        <dbReference type="Google" id="ProtNLM"/>
    </source>
</evidence>
<dbReference type="Pfam" id="PF20431">
    <property type="entry name" value="E_motif"/>
    <property type="match status" value="1"/>
</dbReference>
<dbReference type="GO" id="GO:0009451">
    <property type="term" value="P:RNA modification"/>
    <property type="evidence" value="ECO:0007669"/>
    <property type="project" value="InterPro"/>
</dbReference>
<dbReference type="Proteomes" id="UP000655225">
    <property type="component" value="Unassembled WGS sequence"/>
</dbReference>
<sequence>MGTGLRHGDLYAFQLNKVALFATKVSSVSATLGNGELALRLFFHMLTDQVQATQVTYSSILRACASLAAFEQGIRIHSLTDVNKAVKFIKEMSFEPSVTVWQAFLGACVFHSDVLCRISAHHMLEMEPQDEAAHVLLSNIYATARIWDDVASIAKCMKKKGVILESDLSWMGNQSKVH</sequence>
<dbReference type="OMA" id="HMLEMEP"/>
<dbReference type="EMBL" id="JABCRI010000018">
    <property type="protein sequence ID" value="KAF8390721.1"/>
    <property type="molecule type" value="Genomic_DNA"/>
</dbReference>
<organism evidence="1 2">
    <name type="scientific">Tetracentron sinense</name>
    <name type="common">Spur-leaf</name>
    <dbReference type="NCBI Taxonomy" id="13715"/>
    <lineage>
        <taxon>Eukaryota</taxon>
        <taxon>Viridiplantae</taxon>
        <taxon>Streptophyta</taxon>
        <taxon>Embryophyta</taxon>
        <taxon>Tracheophyta</taxon>
        <taxon>Spermatophyta</taxon>
        <taxon>Magnoliopsida</taxon>
        <taxon>Trochodendrales</taxon>
        <taxon>Trochodendraceae</taxon>
        <taxon>Tetracentron</taxon>
    </lineage>
</organism>
<gene>
    <name evidence="1" type="ORF">HHK36_025248</name>
</gene>
<proteinExistence type="predicted"/>
<dbReference type="AlphaFoldDB" id="A0A835D5G3"/>
<dbReference type="PANTHER" id="PTHR47926">
    <property type="entry name" value="PENTATRICOPEPTIDE REPEAT-CONTAINING PROTEIN"/>
    <property type="match status" value="1"/>
</dbReference>
<comment type="caution">
    <text evidence="1">The sequence shown here is derived from an EMBL/GenBank/DDBJ whole genome shotgun (WGS) entry which is preliminary data.</text>
</comment>
<evidence type="ECO:0000313" key="1">
    <source>
        <dbReference type="EMBL" id="KAF8390721.1"/>
    </source>
</evidence>
<dbReference type="Gene3D" id="1.25.40.10">
    <property type="entry name" value="Tetratricopeptide repeat domain"/>
    <property type="match status" value="1"/>
</dbReference>
<name>A0A835D5G3_TETSI</name>
<evidence type="ECO:0000313" key="2">
    <source>
        <dbReference type="Proteomes" id="UP000655225"/>
    </source>
</evidence>
<reference evidence="1 2" key="1">
    <citation type="submission" date="2020-04" db="EMBL/GenBank/DDBJ databases">
        <title>Plant Genome Project.</title>
        <authorList>
            <person name="Zhang R.-G."/>
        </authorList>
    </citation>
    <scope>NUCLEOTIDE SEQUENCE [LARGE SCALE GENOMIC DNA]</scope>
    <source>
        <strain evidence="1">YNK0</strain>
        <tissue evidence="1">Leaf</tissue>
    </source>
</reference>
<dbReference type="InterPro" id="IPR011990">
    <property type="entry name" value="TPR-like_helical_dom_sf"/>
</dbReference>
<dbReference type="OrthoDB" id="185373at2759"/>
<keyword evidence="2" id="KW-1185">Reference proteome</keyword>
<accession>A0A835D5G3</accession>
<protein>
    <recommendedName>
        <fullName evidence="3">Pentatricopeptide repeat-containing protein</fullName>
    </recommendedName>
</protein>
<dbReference type="InterPro" id="IPR046960">
    <property type="entry name" value="PPR_At4g14850-like_plant"/>
</dbReference>
<dbReference type="InterPro" id="IPR046848">
    <property type="entry name" value="E_motif"/>
</dbReference>